<feature type="region of interest" description="Disordered" evidence="1">
    <location>
        <begin position="35"/>
        <end position="62"/>
    </location>
</feature>
<sequence>MTTLTVIGTIVGLGVLVLMSLAPVLVDLNERFPATPEKQATHDRPLRNQGTREEAGRKPAAAAKALLAHGVPARPQTFSARV</sequence>
<gene>
    <name evidence="3" type="ORF">BJY18_005795</name>
</gene>
<name>A0A840J2M8_9PSEU</name>
<feature type="compositionally biased region" description="Basic and acidic residues" evidence="1">
    <location>
        <begin position="39"/>
        <end position="57"/>
    </location>
</feature>
<reference evidence="3 4" key="1">
    <citation type="submission" date="2020-08" db="EMBL/GenBank/DDBJ databases">
        <title>Sequencing the genomes of 1000 actinobacteria strains.</title>
        <authorList>
            <person name="Klenk H.-P."/>
        </authorList>
    </citation>
    <scope>NUCLEOTIDE SEQUENCE [LARGE SCALE GENOMIC DNA]</scope>
    <source>
        <strain evidence="3 4">DSM 45859</strain>
    </source>
</reference>
<feature type="transmembrane region" description="Helical" evidence="2">
    <location>
        <begin position="6"/>
        <end position="26"/>
    </location>
</feature>
<keyword evidence="2" id="KW-0812">Transmembrane</keyword>
<comment type="caution">
    <text evidence="3">The sequence shown here is derived from an EMBL/GenBank/DDBJ whole genome shotgun (WGS) entry which is preliminary data.</text>
</comment>
<dbReference type="AlphaFoldDB" id="A0A840J2M8"/>
<dbReference type="RefSeq" id="WP_184785075.1">
    <property type="nucleotide sequence ID" value="NZ_JACHMG010000001.1"/>
</dbReference>
<evidence type="ECO:0000256" key="1">
    <source>
        <dbReference type="SAM" id="MobiDB-lite"/>
    </source>
</evidence>
<evidence type="ECO:0000313" key="3">
    <source>
        <dbReference type="EMBL" id="MBB4688310.1"/>
    </source>
</evidence>
<accession>A0A840J2M8</accession>
<dbReference type="EMBL" id="JACHMG010000001">
    <property type="protein sequence ID" value="MBB4688310.1"/>
    <property type="molecule type" value="Genomic_DNA"/>
</dbReference>
<evidence type="ECO:0000313" key="4">
    <source>
        <dbReference type="Proteomes" id="UP000581769"/>
    </source>
</evidence>
<keyword evidence="2" id="KW-0472">Membrane</keyword>
<organism evidence="3 4">
    <name type="scientific">Amycolatopsis jiangsuensis</name>
    <dbReference type="NCBI Taxonomy" id="1181879"/>
    <lineage>
        <taxon>Bacteria</taxon>
        <taxon>Bacillati</taxon>
        <taxon>Actinomycetota</taxon>
        <taxon>Actinomycetes</taxon>
        <taxon>Pseudonocardiales</taxon>
        <taxon>Pseudonocardiaceae</taxon>
        <taxon>Amycolatopsis</taxon>
    </lineage>
</organism>
<dbReference type="Proteomes" id="UP000581769">
    <property type="component" value="Unassembled WGS sequence"/>
</dbReference>
<proteinExistence type="predicted"/>
<keyword evidence="4" id="KW-1185">Reference proteome</keyword>
<evidence type="ECO:0000256" key="2">
    <source>
        <dbReference type="SAM" id="Phobius"/>
    </source>
</evidence>
<keyword evidence="2" id="KW-1133">Transmembrane helix</keyword>
<protein>
    <submittedName>
        <fullName evidence="3">Uncharacterized protein</fullName>
    </submittedName>
</protein>